<evidence type="ECO:0000313" key="1">
    <source>
        <dbReference type="EMBL" id="NEX78901.1"/>
    </source>
</evidence>
<dbReference type="EMBL" id="JAAIUV010000010">
    <property type="protein sequence ID" value="NEX78901.1"/>
    <property type="molecule type" value="Genomic_DNA"/>
</dbReference>
<comment type="caution">
    <text evidence="1">The sequence shown here is derived from an EMBL/GenBank/DDBJ whole genome shotgun (WGS) entry which is preliminary data.</text>
</comment>
<proteinExistence type="predicted"/>
<dbReference type="RefSeq" id="WP_163251424.1">
    <property type="nucleotide sequence ID" value="NZ_JAAIUV010000010.1"/>
</dbReference>
<accession>A0A6B3TSC0</accession>
<sequence>MLTIMENVKGKRYKELIDLLSRNCNIFAFVENRQMMEIEDERLAYIDILIAPIKEHFIERKIQQEWETTKLLEDTAYVFYFNLNNVTRQFLKERSKSLFDWISPELPEDLMFYKDGKCLLASCSHEGFFLVEENIWNSFLLKKRGR</sequence>
<evidence type="ECO:0000313" key="2">
    <source>
        <dbReference type="Proteomes" id="UP000481621"/>
    </source>
</evidence>
<dbReference type="AlphaFoldDB" id="A0A6B3TSC0"/>
<reference evidence="1" key="1">
    <citation type="submission" date="2020-02" db="EMBL/GenBank/DDBJ databases">
        <title>Bacillus sedimentmangrovi sp. nov., isolated from sediment of the mangrove ecosystem.</title>
        <authorList>
            <person name="Liu G."/>
        </authorList>
    </citation>
    <scope>NUCLEOTIDE SEQUENCE [LARGE SCALE GENOMIC DNA]</scope>
    <source>
        <strain evidence="1">SgZ-7</strain>
    </source>
</reference>
<gene>
    <name evidence="1" type="ORF">G4Z05_08375</name>
</gene>
<dbReference type="Proteomes" id="UP000481621">
    <property type="component" value="Unassembled WGS sequence"/>
</dbReference>
<protein>
    <submittedName>
        <fullName evidence="1">Stage III sporulation protein AH</fullName>
    </submittedName>
</protein>
<name>A0A6B3TSC0_9BACI</name>
<keyword evidence="2" id="KW-1185">Reference proteome</keyword>
<organism evidence="1 2">
    <name type="scientific">Neobacillus thermocopriae</name>
    <dbReference type="NCBI Taxonomy" id="1215031"/>
    <lineage>
        <taxon>Bacteria</taxon>
        <taxon>Bacillati</taxon>
        <taxon>Bacillota</taxon>
        <taxon>Bacilli</taxon>
        <taxon>Bacillales</taxon>
        <taxon>Bacillaceae</taxon>
        <taxon>Neobacillus</taxon>
    </lineage>
</organism>